<organism evidence="1 2">
    <name type="scientific">Salinigranum rubrum</name>
    <dbReference type="NCBI Taxonomy" id="755307"/>
    <lineage>
        <taxon>Archaea</taxon>
        <taxon>Methanobacteriati</taxon>
        <taxon>Methanobacteriota</taxon>
        <taxon>Stenosarchaea group</taxon>
        <taxon>Halobacteria</taxon>
        <taxon>Halobacteriales</taxon>
        <taxon>Haloferacaceae</taxon>
        <taxon>Salinigranum</taxon>
    </lineage>
</organism>
<dbReference type="InterPro" id="IPR009097">
    <property type="entry name" value="Cyclic_Pdiesterase"/>
</dbReference>
<reference evidence="1 2" key="1">
    <citation type="submission" date="2018-01" db="EMBL/GenBank/DDBJ databases">
        <title>Complete genome sequence of Salinigranum rubrum GX10T, an extremely halophilic archaeon isolated from a marine solar saltern.</title>
        <authorList>
            <person name="Han S."/>
        </authorList>
    </citation>
    <scope>NUCLEOTIDE SEQUENCE [LARGE SCALE GENOMIC DNA]</scope>
    <source>
        <strain evidence="1 2">GX10</strain>
    </source>
</reference>
<dbReference type="KEGG" id="srub:C2R22_20840"/>
<dbReference type="Gene3D" id="3.90.1140.10">
    <property type="entry name" value="Cyclic phosphodiesterase"/>
    <property type="match status" value="1"/>
</dbReference>
<evidence type="ECO:0000313" key="2">
    <source>
        <dbReference type="Proteomes" id="UP000236584"/>
    </source>
</evidence>
<gene>
    <name evidence="1" type="ORF">C2R22_20840</name>
</gene>
<protein>
    <submittedName>
        <fullName evidence="1">Phosphoesterase</fullName>
    </submittedName>
</protein>
<dbReference type="RefSeq" id="WP_103427771.1">
    <property type="nucleotide sequence ID" value="NZ_CP026309.1"/>
</dbReference>
<dbReference type="OrthoDB" id="200286at2157"/>
<dbReference type="AlphaFoldDB" id="A0A2I8VQ80"/>
<evidence type="ECO:0000313" key="1">
    <source>
        <dbReference type="EMBL" id="AUV84082.1"/>
    </source>
</evidence>
<dbReference type="Pfam" id="PF13563">
    <property type="entry name" value="2_5_RNA_ligase2"/>
    <property type="match status" value="1"/>
</dbReference>
<sequence length="174" mass="18903">MFSLNVPVPGVVSREAAELRPALSGAGVTRFRDRHSLVVKRFEDAHEERHVVLPRLRERLRTVLRGQPAFETSVTGVDVFENPPRGPGPVVYLAVESPGLSALHDRLVDAFGAVEGLEGDDYTPHVTLGRGGRFDADVLADLSARVEPLTWTVSELVVYDAASRETAARVSLPA</sequence>
<dbReference type="GeneID" id="35594594"/>
<accession>A0A2I8VQ80</accession>
<keyword evidence="2" id="KW-1185">Reference proteome</keyword>
<dbReference type="EMBL" id="CP026309">
    <property type="protein sequence ID" value="AUV84082.1"/>
    <property type="molecule type" value="Genomic_DNA"/>
</dbReference>
<proteinExistence type="predicted"/>
<dbReference type="SUPFAM" id="SSF55144">
    <property type="entry name" value="LigT-like"/>
    <property type="match status" value="1"/>
</dbReference>
<name>A0A2I8VQ80_9EURY</name>
<dbReference type="Proteomes" id="UP000236584">
    <property type="component" value="Chromosome"/>
</dbReference>